<reference evidence="1 2" key="1">
    <citation type="journal article" date="2019" name="Nat. Med.">
        <title>A library of human gut bacterial isolates paired with longitudinal multiomics data enables mechanistic microbiome research.</title>
        <authorList>
            <person name="Poyet M."/>
            <person name="Groussin M."/>
            <person name="Gibbons S.M."/>
            <person name="Avila-Pacheco J."/>
            <person name="Jiang X."/>
            <person name="Kearney S.M."/>
            <person name="Perrotta A.R."/>
            <person name="Berdy B."/>
            <person name="Zhao S."/>
            <person name="Lieberman T.D."/>
            <person name="Swanson P.K."/>
            <person name="Smith M."/>
            <person name="Roesemann S."/>
            <person name="Alexander J.E."/>
            <person name="Rich S.A."/>
            <person name="Livny J."/>
            <person name="Vlamakis H."/>
            <person name="Clish C."/>
            <person name="Bullock K."/>
            <person name="Deik A."/>
            <person name="Scott J."/>
            <person name="Pierce K.A."/>
            <person name="Xavier R.J."/>
            <person name="Alm E.J."/>
        </authorList>
    </citation>
    <scope>NUCLEOTIDE SEQUENCE [LARGE SCALE GENOMIC DNA]</scope>
    <source>
        <strain evidence="1 2">BIOML-A163</strain>
    </source>
</reference>
<comment type="caution">
    <text evidence="1">The sequence shown here is derived from an EMBL/GenBank/DDBJ whole genome shotgun (WGS) entry which is preliminary data.</text>
</comment>
<evidence type="ECO:0000313" key="2">
    <source>
        <dbReference type="Proteomes" id="UP000323717"/>
    </source>
</evidence>
<organism evidence="1 2">
    <name type="scientific">Bacteroides ovatus</name>
    <dbReference type="NCBI Taxonomy" id="28116"/>
    <lineage>
        <taxon>Bacteria</taxon>
        <taxon>Pseudomonadati</taxon>
        <taxon>Bacteroidota</taxon>
        <taxon>Bacteroidia</taxon>
        <taxon>Bacteroidales</taxon>
        <taxon>Bacteroidaceae</taxon>
        <taxon>Bacteroides</taxon>
    </lineage>
</organism>
<dbReference type="Proteomes" id="UP000323717">
    <property type="component" value="Unassembled WGS sequence"/>
</dbReference>
<accession>A0A5M5C9Y8</accession>
<dbReference type="AlphaFoldDB" id="A0A5M5C9Y8"/>
<evidence type="ECO:0000313" key="1">
    <source>
        <dbReference type="EMBL" id="KAA3954751.1"/>
    </source>
</evidence>
<dbReference type="EMBL" id="VWLE01000005">
    <property type="protein sequence ID" value="KAA3954751.1"/>
    <property type="molecule type" value="Genomic_DNA"/>
</dbReference>
<gene>
    <name evidence="1" type="ORF">F3D71_01070</name>
</gene>
<name>A0A5M5C9Y8_BACOV</name>
<protein>
    <submittedName>
        <fullName evidence="1">Uncharacterized protein</fullName>
    </submittedName>
</protein>
<sequence>MDNKEFNLRKDWDSIETVASDIWPEEWSQLNPLEIKALEEIIEKKKSLNTEIVDVPGGMGCDFSVDLENVYYLLAILWYLKNLTGITNEDIRRKMESFIKASDKRMKLVYKTVIEPQLDNLISILKKK</sequence>
<proteinExistence type="predicted"/>